<protein>
    <submittedName>
        <fullName evidence="7">Polar amino acid ABC transporter permease</fullName>
    </submittedName>
</protein>
<evidence type="ECO:0000256" key="5">
    <source>
        <dbReference type="RuleBase" id="RU363032"/>
    </source>
</evidence>
<gene>
    <name evidence="7" type="ORF">B0B51_07190</name>
</gene>
<dbReference type="AlphaFoldDB" id="A0A1U9VGH6"/>
<evidence type="ECO:0000256" key="4">
    <source>
        <dbReference type="ARBA" id="ARBA00023136"/>
    </source>
</evidence>
<dbReference type="RefSeq" id="WP_078222230.1">
    <property type="nucleotide sequence ID" value="NZ_CP019911.1"/>
</dbReference>
<feature type="transmembrane region" description="Helical" evidence="5">
    <location>
        <begin position="72"/>
        <end position="92"/>
    </location>
</feature>
<evidence type="ECO:0000259" key="6">
    <source>
        <dbReference type="PROSITE" id="PS50928"/>
    </source>
</evidence>
<keyword evidence="5" id="KW-0813">Transport</keyword>
<dbReference type="PROSITE" id="PS50928">
    <property type="entry name" value="ABC_TM1"/>
    <property type="match status" value="1"/>
</dbReference>
<dbReference type="EMBL" id="CP019911">
    <property type="protein sequence ID" value="AQW29792.1"/>
    <property type="molecule type" value="Genomic_DNA"/>
</dbReference>
<feature type="transmembrane region" description="Helical" evidence="5">
    <location>
        <begin position="28"/>
        <end position="51"/>
    </location>
</feature>
<dbReference type="SUPFAM" id="SSF161098">
    <property type="entry name" value="MetI-like"/>
    <property type="match status" value="1"/>
</dbReference>
<dbReference type="Proteomes" id="UP000189628">
    <property type="component" value="Chromosome"/>
</dbReference>
<feature type="transmembrane region" description="Helical" evidence="5">
    <location>
        <begin position="98"/>
        <end position="118"/>
    </location>
</feature>
<comment type="subcellular location">
    <subcellularLocation>
        <location evidence="1 5">Cell membrane</location>
        <topology evidence="1 5">Multi-pass membrane protein</topology>
    </subcellularLocation>
</comment>
<dbReference type="Gene3D" id="1.10.3720.10">
    <property type="entry name" value="MetI-like"/>
    <property type="match status" value="1"/>
</dbReference>
<keyword evidence="3 5" id="KW-1133">Transmembrane helix</keyword>
<evidence type="ECO:0000256" key="1">
    <source>
        <dbReference type="ARBA" id="ARBA00004651"/>
    </source>
</evidence>
<organism evidence="7 8">
    <name type="scientific">blood disease bacterium A2-HR MARDI</name>
    <dbReference type="NCBI Taxonomy" id="1944648"/>
    <lineage>
        <taxon>Bacteria</taxon>
        <taxon>Pseudomonadati</taxon>
        <taxon>Pseudomonadota</taxon>
        <taxon>Betaproteobacteria</taxon>
        <taxon>Burkholderiales</taxon>
        <taxon>Burkholderiaceae</taxon>
        <taxon>Ralstonia</taxon>
        <taxon>Ralstonia solanacearum species complex</taxon>
    </lineage>
</organism>
<dbReference type="InterPro" id="IPR000515">
    <property type="entry name" value="MetI-like"/>
</dbReference>
<keyword evidence="2 5" id="KW-0812">Transmembrane</keyword>
<dbReference type="PANTHER" id="PTHR30614:SF21">
    <property type="entry name" value="AMINO ACID ABC TRANSPORTER PERMEASE"/>
    <property type="match status" value="1"/>
</dbReference>
<keyword evidence="4 5" id="KW-0472">Membrane</keyword>
<dbReference type="GO" id="GO:0006865">
    <property type="term" value="P:amino acid transport"/>
    <property type="evidence" value="ECO:0007669"/>
    <property type="project" value="TreeGrafter"/>
</dbReference>
<dbReference type="InterPro" id="IPR043429">
    <property type="entry name" value="ArtM/GltK/GlnP/TcyL/YhdX-like"/>
</dbReference>
<dbReference type="PANTHER" id="PTHR30614">
    <property type="entry name" value="MEMBRANE COMPONENT OF AMINO ACID ABC TRANSPORTER"/>
    <property type="match status" value="1"/>
</dbReference>
<dbReference type="GO" id="GO:0005886">
    <property type="term" value="C:plasma membrane"/>
    <property type="evidence" value="ECO:0007669"/>
    <property type="project" value="UniProtKB-SubCell"/>
</dbReference>
<reference evidence="7 8" key="1">
    <citation type="submission" date="2017-02" db="EMBL/GenBank/DDBJ databases">
        <title>Blood Disease Bacterium A2-HR MARDI.</title>
        <authorList>
            <person name="Badrun R."/>
            <person name="Abu Bakar N."/>
            <person name="Laboh R."/>
        </authorList>
    </citation>
    <scope>NUCLEOTIDE SEQUENCE [LARGE SCALE GENOMIC DNA]</scope>
    <source>
        <strain evidence="7 8">A2-HR MARDI</strain>
    </source>
</reference>
<comment type="similarity">
    <text evidence="5">Belongs to the binding-protein-dependent transport system permease family.</text>
</comment>
<evidence type="ECO:0000313" key="7">
    <source>
        <dbReference type="EMBL" id="AQW29792.1"/>
    </source>
</evidence>
<feature type="transmembrane region" description="Helical" evidence="5">
    <location>
        <begin position="138"/>
        <end position="157"/>
    </location>
</feature>
<proteinExistence type="inferred from homology"/>
<evidence type="ECO:0000256" key="2">
    <source>
        <dbReference type="ARBA" id="ARBA00022692"/>
    </source>
</evidence>
<dbReference type="GO" id="GO:0055085">
    <property type="term" value="P:transmembrane transport"/>
    <property type="evidence" value="ECO:0007669"/>
    <property type="project" value="InterPro"/>
</dbReference>
<accession>A0A1U9VGH6</accession>
<feature type="transmembrane region" description="Helical" evidence="5">
    <location>
        <begin position="197"/>
        <end position="222"/>
    </location>
</feature>
<sequence>MTAEALLLHLRYLLVGPFPNGPLSGAALTLWMALLACAASTAAGIAFALLLDQLDRLDTRAGACIAGALRGTLATLRAVPVLMLMFWAYFLIPMALGVAVPETATVVSALAAVGAAYIAQSMQAGLRAVGTGQRHAALALGMSPGQALLAVVLPQAWRIMLPSVANQWVSTVKDTSLAYIVGVVELSTAANQVNSRIVAYPAAVFGAVAVLYFVLCSGIETLPRWLRAGRRAPARRPARASPRQRFLRWRARPAADACT</sequence>
<feature type="domain" description="ABC transmembrane type-1" evidence="6">
    <location>
        <begin position="26"/>
        <end position="216"/>
    </location>
</feature>
<name>A0A1U9VGH6_9RALS</name>
<dbReference type="Pfam" id="PF00528">
    <property type="entry name" value="BPD_transp_1"/>
    <property type="match status" value="1"/>
</dbReference>
<dbReference type="CDD" id="cd06261">
    <property type="entry name" value="TM_PBP2"/>
    <property type="match status" value="1"/>
</dbReference>
<evidence type="ECO:0000256" key="3">
    <source>
        <dbReference type="ARBA" id="ARBA00022989"/>
    </source>
</evidence>
<dbReference type="InterPro" id="IPR035906">
    <property type="entry name" value="MetI-like_sf"/>
</dbReference>
<evidence type="ECO:0000313" key="8">
    <source>
        <dbReference type="Proteomes" id="UP000189628"/>
    </source>
</evidence>